<keyword evidence="1" id="KW-0472">Membrane</keyword>
<feature type="transmembrane region" description="Helical" evidence="1">
    <location>
        <begin position="73"/>
        <end position="90"/>
    </location>
</feature>
<accession>A0A543JJM4</accession>
<gene>
    <name evidence="2" type="ORF">FHX81_5476</name>
</gene>
<feature type="transmembrane region" description="Helical" evidence="1">
    <location>
        <begin position="96"/>
        <end position="116"/>
    </location>
</feature>
<dbReference type="EMBL" id="VFPP01000001">
    <property type="protein sequence ID" value="TQM83062.1"/>
    <property type="molecule type" value="Genomic_DNA"/>
</dbReference>
<keyword evidence="3" id="KW-1185">Reference proteome</keyword>
<dbReference type="AlphaFoldDB" id="A0A543JJM4"/>
<comment type="caution">
    <text evidence="2">The sequence shown here is derived from an EMBL/GenBank/DDBJ whole genome shotgun (WGS) entry which is preliminary data.</text>
</comment>
<name>A0A543JJM4_9PSEU</name>
<keyword evidence="1" id="KW-1133">Transmembrane helix</keyword>
<sequence length="136" mass="13921">MLCTVGRPLPLATWLAVPLLFSIAVLGLTGVGGLLLGAPGSLTLSSPVFGAGVAVGVATSSSVLWTARWQRAWLRWPYLVAVLTLGVLLHGVRVPVVAVVGVGVPVTVLLVTGYFLERRRTAALAEAGLASAAPPC</sequence>
<keyword evidence="1" id="KW-0812">Transmembrane</keyword>
<feature type="transmembrane region" description="Helical" evidence="1">
    <location>
        <begin position="48"/>
        <end position="66"/>
    </location>
</feature>
<protein>
    <submittedName>
        <fullName evidence="2">Uncharacterized protein</fullName>
    </submittedName>
</protein>
<evidence type="ECO:0000256" key="1">
    <source>
        <dbReference type="SAM" id="Phobius"/>
    </source>
</evidence>
<dbReference type="Proteomes" id="UP000316628">
    <property type="component" value="Unassembled WGS sequence"/>
</dbReference>
<organism evidence="2 3">
    <name type="scientific">Saccharothrix saharensis</name>
    <dbReference type="NCBI Taxonomy" id="571190"/>
    <lineage>
        <taxon>Bacteria</taxon>
        <taxon>Bacillati</taxon>
        <taxon>Actinomycetota</taxon>
        <taxon>Actinomycetes</taxon>
        <taxon>Pseudonocardiales</taxon>
        <taxon>Pseudonocardiaceae</taxon>
        <taxon>Saccharothrix</taxon>
    </lineage>
</organism>
<reference evidence="2 3" key="1">
    <citation type="submission" date="2019-06" db="EMBL/GenBank/DDBJ databases">
        <title>Sequencing the genomes of 1000 actinobacteria strains.</title>
        <authorList>
            <person name="Klenk H.-P."/>
        </authorList>
    </citation>
    <scope>NUCLEOTIDE SEQUENCE [LARGE SCALE GENOMIC DNA]</scope>
    <source>
        <strain evidence="2 3">DSM 45456</strain>
    </source>
</reference>
<feature type="transmembrane region" description="Helical" evidence="1">
    <location>
        <begin position="12"/>
        <end position="36"/>
    </location>
</feature>
<evidence type="ECO:0000313" key="2">
    <source>
        <dbReference type="EMBL" id="TQM83062.1"/>
    </source>
</evidence>
<dbReference type="RefSeq" id="WP_141980858.1">
    <property type="nucleotide sequence ID" value="NZ_VFPP01000001.1"/>
</dbReference>
<proteinExistence type="predicted"/>
<evidence type="ECO:0000313" key="3">
    <source>
        <dbReference type="Proteomes" id="UP000316628"/>
    </source>
</evidence>